<dbReference type="PROSITE" id="PS50886">
    <property type="entry name" value="TRBD"/>
    <property type="match status" value="1"/>
</dbReference>
<evidence type="ECO:0000256" key="8">
    <source>
        <dbReference type="ARBA" id="ARBA00022840"/>
    </source>
</evidence>
<evidence type="ECO:0000256" key="16">
    <source>
        <dbReference type="RuleBase" id="RU361234"/>
    </source>
</evidence>
<protein>
    <recommendedName>
        <fullName evidence="16">Tyrosine--tRNA ligase</fullName>
        <ecNumber evidence="16">6.1.1.1</ecNumber>
    </recommendedName>
    <alternativeName>
        <fullName evidence="16">Tyrosyl-tRNA synthetase</fullName>
    </alternativeName>
</protein>
<comment type="similarity">
    <text evidence="3 16">Belongs to the class-I aminoacyl-tRNA synthetase family.</text>
</comment>
<dbReference type="AlphaFoldDB" id="A0A433DL61"/>
<keyword evidence="12 16" id="KW-0030">Aminoacyl-tRNA synthetase</keyword>
<evidence type="ECO:0000256" key="14">
    <source>
        <dbReference type="ARBA" id="ARBA00048400"/>
    </source>
</evidence>
<proteinExistence type="inferred from homology"/>
<dbReference type="EC" id="6.1.1.1" evidence="16"/>
<keyword evidence="7 16" id="KW-0547">Nucleotide-binding</keyword>
<evidence type="ECO:0000256" key="11">
    <source>
        <dbReference type="ARBA" id="ARBA00022917"/>
    </source>
</evidence>
<dbReference type="CDD" id="cd00805">
    <property type="entry name" value="TyrRS_core"/>
    <property type="match status" value="1"/>
</dbReference>
<evidence type="ECO:0000256" key="7">
    <source>
        <dbReference type="ARBA" id="ARBA00022741"/>
    </source>
</evidence>
<evidence type="ECO:0000256" key="6">
    <source>
        <dbReference type="ARBA" id="ARBA00022598"/>
    </source>
</evidence>
<dbReference type="Gene3D" id="3.40.50.720">
    <property type="entry name" value="NAD(P)-binding Rossmann-like Domain"/>
    <property type="match status" value="1"/>
</dbReference>
<dbReference type="GO" id="GO:0006437">
    <property type="term" value="P:tyrosyl-tRNA aminoacylation"/>
    <property type="evidence" value="ECO:0007669"/>
    <property type="project" value="InterPro"/>
</dbReference>
<dbReference type="FunFam" id="3.40.50.620:FF:000040">
    <property type="entry name" value="Tyrosine--tRNA ligase"/>
    <property type="match status" value="1"/>
</dbReference>
<dbReference type="GO" id="GO:0004831">
    <property type="term" value="F:tyrosine-tRNA ligase activity"/>
    <property type="evidence" value="ECO:0007669"/>
    <property type="project" value="UniProtKB-EC"/>
</dbReference>
<dbReference type="GO" id="GO:0000049">
    <property type="term" value="F:tRNA binding"/>
    <property type="evidence" value="ECO:0007669"/>
    <property type="project" value="UniProtKB-UniRule"/>
</dbReference>
<dbReference type="OrthoDB" id="197206at2759"/>
<evidence type="ECO:0000256" key="15">
    <source>
        <dbReference type="PROSITE-ProRule" id="PRU00209"/>
    </source>
</evidence>
<dbReference type="PROSITE" id="PS00061">
    <property type="entry name" value="ADH_SHORT"/>
    <property type="match status" value="1"/>
</dbReference>
<evidence type="ECO:0000256" key="17">
    <source>
        <dbReference type="SAM" id="MobiDB-lite"/>
    </source>
</evidence>
<gene>
    <name evidence="19" type="ORF">BC936DRAFT_146973</name>
</gene>
<dbReference type="PANTHER" id="PTHR46264:SF4">
    <property type="entry name" value="TYROSINE--TRNA LIGASE, CYTOPLASMIC"/>
    <property type="match status" value="1"/>
</dbReference>
<dbReference type="Pfam" id="PF00579">
    <property type="entry name" value="tRNA-synt_1b"/>
    <property type="match status" value="1"/>
</dbReference>
<keyword evidence="8 16" id="KW-0067">ATP-binding</keyword>
<dbReference type="InterPro" id="IPR014729">
    <property type="entry name" value="Rossmann-like_a/b/a_fold"/>
</dbReference>
<dbReference type="InterPro" id="IPR002547">
    <property type="entry name" value="tRNA-bd_dom"/>
</dbReference>
<evidence type="ECO:0000256" key="13">
    <source>
        <dbReference type="ARBA" id="ARBA00023242"/>
    </source>
</evidence>
<feature type="domain" description="TRNA-binding" evidence="18">
    <location>
        <begin position="401"/>
        <end position="505"/>
    </location>
</feature>
<dbReference type="NCBIfam" id="TIGR00234">
    <property type="entry name" value="tyrS"/>
    <property type="match status" value="1"/>
</dbReference>
<keyword evidence="13" id="KW-0539">Nucleus</keyword>
<evidence type="ECO:0000256" key="9">
    <source>
        <dbReference type="ARBA" id="ARBA00022857"/>
    </source>
</evidence>
<sequence length="943" mass="103790">MWWLVNASDWTRRVLKLLRKPASTSACNMSQLNPDEKFTLITRNLQEVLGEDEIKKVLAERDLKLYWGTAPTGKPHIGYFVPMSKIADFLAAGCQVTILLADIHAFLDNMKAPLELVNHRTKYYEAIIKAMLTSIGTPIDKLKFVVGSNYQLSAAYSMDNFRLCACITEHDAKKAGAEVVKQVESPLLSGLLYPGMQALDEHFLEVDAQFGGVDQRKIFVMAEKYLPQLGYKKRAHLMNPMVPGLAGSKMSSSDPDSKIDLLDDPKAVERKLKKAFCEEGNVTDNGILSFIKAVLFPLGSLYGKQPEFTIRRLEKFGGDIRYTDYHALEADFRDKKVHPGDLKAGATAALNALLAPIRETFNKDSELLKLIETAYPQVSDKVKQKVVPKKEAVVPAAGATATGSKKGSEKPEDVSRPHPNNPKSYIEEIEVGDATGPRTVVSGLADYIPLADLQGRRILTVCNLKPAKFQGVESHAMVLAASDAEGKVIELLEPPEGAEIGEAVTWEGYETALRGGEVLNPKQNMFGKVAVEFGLTMERVAHYKGVPFMTSKGPVTLLLVSNGSYLRCHPELGPGPWHLLHHVHCHTGHLCPVSVRAGAGCDGTQAEAEEAEEHSHHQRFNYLTFLIARRSGIGAQLALEYAAPGVTLILLANDVGTSKASFEAICVGQFIITPSFFLDRLGAVARRCSLQGAEVEAITFNLSNKDKLEQLLQTVWSRQTIDLVIANAGTSGLDLRTISWQDMYKHIVDVNITSVYATIMPIFKKMQQRGYGQIAVVSSVASFYGVANMIWYNQSKSALTAFARDLHYLGQQDNIWVSGRLRVIPSGLLRKLSSSSRFIGDNIHSDTLVLGIFTFISAAPDATVVTPGLVRTALSTKLQSSLPLIMHVDPRRAAKYIKVRWSRRWRFSHQLPLPGVHGHVPRSHIAAKLVDVRHLGFDELGAG</sequence>
<dbReference type="InterPro" id="IPR002307">
    <property type="entry name" value="Tyr-tRNA-ligase"/>
</dbReference>
<evidence type="ECO:0000259" key="18">
    <source>
        <dbReference type="PROSITE" id="PS50886"/>
    </source>
</evidence>
<evidence type="ECO:0000256" key="5">
    <source>
        <dbReference type="ARBA" id="ARBA00022555"/>
    </source>
</evidence>
<feature type="region of interest" description="Disordered" evidence="17">
    <location>
        <begin position="397"/>
        <end position="424"/>
    </location>
</feature>
<dbReference type="PANTHER" id="PTHR46264">
    <property type="entry name" value="TYROSINE-TRNA LIGASE"/>
    <property type="match status" value="1"/>
</dbReference>
<dbReference type="InterPro" id="IPR036291">
    <property type="entry name" value="NAD(P)-bd_dom_sf"/>
</dbReference>
<name>A0A433DL61_9FUNG</name>
<dbReference type="GO" id="GO:0005524">
    <property type="term" value="F:ATP binding"/>
    <property type="evidence" value="ECO:0007669"/>
    <property type="project" value="UniProtKB-KW"/>
</dbReference>
<evidence type="ECO:0000313" key="19">
    <source>
        <dbReference type="EMBL" id="RUP51608.1"/>
    </source>
</evidence>
<keyword evidence="11 16" id="KW-0648">Protein biosynthesis</keyword>
<keyword evidence="5 15" id="KW-0820">tRNA-binding</keyword>
<dbReference type="Gene3D" id="3.40.50.620">
    <property type="entry name" value="HUPs"/>
    <property type="match status" value="1"/>
</dbReference>
<keyword evidence="9" id="KW-0521">NADP</keyword>
<dbReference type="InterPro" id="IPR002347">
    <property type="entry name" value="SDR_fam"/>
</dbReference>
<dbReference type="Pfam" id="PF01588">
    <property type="entry name" value="tRNA_bind"/>
    <property type="match status" value="1"/>
</dbReference>
<comment type="subcellular location">
    <subcellularLocation>
        <location evidence="2">Cytoplasm</location>
    </subcellularLocation>
    <subcellularLocation>
        <location evidence="1">Nucleus</location>
    </subcellularLocation>
</comment>
<dbReference type="Pfam" id="PF00106">
    <property type="entry name" value="adh_short"/>
    <property type="match status" value="1"/>
</dbReference>
<dbReference type="InterPro" id="IPR050489">
    <property type="entry name" value="Tyr-tRNA_synthase"/>
</dbReference>
<dbReference type="FunFam" id="1.10.240.10:FF:000004">
    <property type="entry name" value="Tyrosine--tRNA ligase"/>
    <property type="match status" value="1"/>
</dbReference>
<dbReference type="SUPFAM" id="SSF51735">
    <property type="entry name" value="NAD(P)-binding Rossmann-fold domains"/>
    <property type="match status" value="1"/>
</dbReference>
<dbReference type="NCBIfam" id="NF006330">
    <property type="entry name" value="PRK08560.1"/>
    <property type="match status" value="1"/>
</dbReference>
<evidence type="ECO:0000256" key="12">
    <source>
        <dbReference type="ARBA" id="ARBA00023146"/>
    </source>
</evidence>
<dbReference type="EMBL" id="RBNI01000587">
    <property type="protein sequence ID" value="RUP51608.1"/>
    <property type="molecule type" value="Genomic_DNA"/>
</dbReference>
<feature type="compositionally biased region" description="Basic and acidic residues" evidence="17">
    <location>
        <begin position="406"/>
        <end position="416"/>
    </location>
</feature>
<evidence type="ECO:0000256" key="2">
    <source>
        <dbReference type="ARBA" id="ARBA00004496"/>
    </source>
</evidence>
<evidence type="ECO:0000313" key="20">
    <source>
        <dbReference type="Proteomes" id="UP000268093"/>
    </source>
</evidence>
<dbReference type="Gene3D" id="2.40.50.140">
    <property type="entry name" value="Nucleic acid-binding proteins"/>
    <property type="match status" value="1"/>
</dbReference>
<dbReference type="Gene3D" id="1.10.240.10">
    <property type="entry name" value="Tyrosyl-Transfer RNA Synthetase"/>
    <property type="match status" value="1"/>
</dbReference>
<dbReference type="SUPFAM" id="SSF50249">
    <property type="entry name" value="Nucleic acid-binding proteins"/>
    <property type="match status" value="1"/>
</dbReference>
<dbReference type="GO" id="GO:0005634">
    <property type="term" value="C:nucleus"/>
    <property type="evidence" value="ECO:0007669"/>
    <property type="project" value="UniProtKB-SubCell"/>
</dbReference>
<organism evidence="19 20">
    <name type="scientific">Jimgerdemannia flammicorona</name>
    <dbReference type="NCBI Taxonomy" id="994334"/>
    <lineage>
        <taxon>Eukaryota</taxon>
        <taxon>Fungi</taxon>
        <taxon>Fungi incertae sedis</taxon>
        <taxon>Mucoromycota</taxon>
        <taxon>Mucoromycotina</taxon>
        <taxon>Endogonomycetes</taxon>
        <taxon>Endogonales</taxon>
        <taxon>Endogonaceae</taxon>
        <taxon>Jimgerdemannia</taxon>
    </lineage>
</organism>
<dbReference type="InterPro" id="IPR002305">
    <property type="entry name" value="aa-tRNA-synth_Ic"/>
</dbReference>
<evidence type="ECO:0000256" key="10">
    <source>
        <dbReference type="ARBA" id="ARBA00022884"/>
    </source>
</evidence>
<reference evidence="19 20" key="1">
    <citation type="journal article" date="2018" name="New Phytol.">
        <title>Phylogenomics of Endogonaceae and evolution of mycorrhizas within Mucoromycota.</title>
        <authorList>
            <person name="Chang Y."/>
            <person name="Desiro A."/>
            <person name="Na H."/>
            <person name="Sandor L."/>
            <person name="Lipzen A."/>
            <person name="Clum A."/>
            <person name="Barry K."/>
            <person name="Grigoriev I.V."/>
            <person name="Martin F.M."/>
            <person name="Stajich J.E."/>
            <person name="Smith M.E."/>
            <person name="Bonito G."/>
            <person name="Spatafora J.W."/>
        </authorList>
    </citation>
    <scope>NUCLEOTIDE SEQUENCE [LARGE SCALE GENOMIC DNA]</scope>
    <source>
        <strain evidence="19 20">GMNB39</strain>
    </source>
</reference>
<dbReference type="InterPro" id="IPR012340">
    <property type="entry name" value="NA-bd_OB-fold"/>
</dbReference>
<comment type="caution">
    <text evidence="19">The sequence shown here is derived from an EMBL/GenBank/DDBJ whole genome shotgun (WGS) entry which is preliminary data.</text>
</comment>
<dbReference type="GO" id="GO:0005737">
    <property type="term" value="C:cytoplasm"/>
    <property type="evidence" value="ECO:0007669"/>
    <property type="project" value="UniProtKB-SubCell"/>
</dbReference>
<dbReference type="Proteomes" id="UP000268093">
    <property type="component" value="Unassembled WGS sequence"/>
</dbReference>
<dbReference type="PRINTS" id="PR01040">
    <property type="entry name" value="TRNASYNTHTYR"/>
</dbReference>
<dbReference type="SUPFAM" id="SSF52374">
    <property type="entry name" value="Nucleotidylyl transferase"/>
    <property type="match status" value="1"/>
</dbReference>
<evidence type="ECO:0000256" key="3">
    <source>
        <dbReference type="ARBA" id="ARBA00005594"/>
    </source>
</evidence>
<keyword evidence="6 16" id="KW-0436">Ligase</keyword>
<evidence type="ECO:0000256" key="4">
    <source>
        <dbReference type="ARBA" id="ARBA00022490"/>
    </source>
</evidence>
<keyword evidence="10 15" id="KW-0694">RNA-binding</keyword>
<dbReference type="InterPro" id="IPR020904">
    <property type="entry name" value="Sc_DH/Rdtase_CS"/>
</dbReference>
<evidence type="ECO:0000256" key="1">
    <source>
        <dbReference type="ARBA" id="ARBA00004123"/>
    </source>
</evidence>
<accession>A0A433DL61</accession>
<comment type="catalytic activity">
    <reaction evidence="14">
        <text>tRNA(Tyr) + L-tyrosine + ATP = L-tyrosyl-tRNA(Tyr) + AMP + diphosphate + H(+)</text>
        <dbReference type="Rhea" id="RHEA:10220"/>
        <dbReference type="Rhea" id="RHEA-COMP:9706"/>
        <dbReference type="Rhea" id="RHEA-COMP:9707"/>
        <dbReference type="ChEBI" id="CHEBI:15378"/>
        <dbReference type="ChEBI" id="CHEBI:30616"/>
        <dbReference type="ChEBI" id="CHEBI:33019"/>
        <dbReference type="ChEBI" id="CHEBI:58315"/>
        <dbReference type="ChEBI" id="CHEBI:78442"/>
        <dbReference type="ChEBI" id="CHEBI:78536"/>
        <dbReference type="ChEBI" id="CHEBI:456215"/>
        <dbReference type="EC" id="6.1.1.1"/>
    </reaction>
    <physiologicalReaction direction="left-to-right" evidence="14">
        <dbReference type="Rhea" id="RHEA:10221"/>
    </physiologicalReaction>
</comment>
<keyword evidence="4" id="KW-0963">Cytoplasm</keyword>
<keyword evidence="20" id="KW-1185">Reference proteome</keyword>